<sequence>MIGVESQFLVWSGLAFWLAVVERRTRAGGVEVVKWRVEVEMDRGTVGNSGPALHEERASHESGKQGLVQNHKARTDPSA</sequence>
<evidence type="ECO:0000256" key="2">
    <source>
        <dbReference type="SAM" id="SignalP"/>
    </source>
</evidence>
<name>A0A428Q421_9HYPO</name>
<feature type="signal peptide" evidence="2">
    <location>
        <begin position="1"/>
        <end position="27"/>
    </location>
</feature>
<evidence type="ECO:0000256" key="1">
    <source>
        <dbReference type="SAM" id="MobiDB-lite"/>
    </source>
</evidence>
<keyword evidence="2" id="KW-0732">Signal</keyword>
<feature type="region of interest" description="Disordered" evidence="1">
    <location>
        <begin position="44"/>
        <end position="79"/>
    </location>
</feature>
<proteinExistence type="predicted"/>
<organism evidence="3 4">
    <name type="scientific">Fusarium duplospermum</name>
    <dbReference type="NCBI Taxonomy" id="1325734"/>
    <lineage>
        <taxon>Eukaryota</taxon>
        <taxon>Fungi</taxon>
        <taxon>Dikarya</taxon>
        <taxon>Ascomycota</taxon>
        <taxon>Pezizomycotina</taxon>
        <taxon>Sordariomycetes</taxon>
        <taxon>Hypocreomycetidae</taxon>
        <taxon>Hypocreales</taxon>
        <taxon>Nectriaceae</taxon>
        <taxon>Fusarium</taxon>
        <taxon>Fusarium solani species complex</taxon>
    </lineage>
</organism>
<gene>
    <name evidence="3" type="ORF">CEP54_006985</name>
</gene>
<evidence type="ECO:0000313" key="3">
    <source>
        <dbReference type="EMBL" id="RSL60036.1"/>
    </source>
</evidence>
<protein>
    <recommendedName>
        <fullName evidence="5">Secreted protein</fullName>
    </recommendedName>
</protein>
<feature type="compositionally biased region" description="Basic and acidic residues" evidence="1">
    <location>
        <begin position="53"/>
        <end position="63"/>
    </location>
</feature>
<dbReference type="Proteomes" id="UP000288168">
    <property type="component" value="Unassembled WGS sequence"/>
</dbReference>
<evidence type="ECO:0000313" key="4">
    <source>
        <dbReference type="Proteomes" id="UP000288168"/>
    </source>
</evidence>
<evidence type="ECO:0008006" key="5">
    <source>
        <dbReference type="Google" id="ProtNLM"/>
    </source>
</evidence>
<reference evidence="3 4" key="1">
    <citation type="submission" date="2017-06" db="EMBL/GenBank/DDBJ databases">
        <title>Comparative genomic analysis of Ambrosia Fusariam Clade fungi.</title>
        <authorList>
            <person name="Stajich J.E."/>
            <person name="Carrillo J."/>
            <person name="Kijimoto T."/>
            <person name="Eskalen A."/>
            <person name="O'Donnell K."/>
            <person name="Kasson M."/>
        </authorList>
    </citation>
    <scope>NUCLEOTIDE SEQUENCE [LARGE SCALE GENOMIC DNA]</scope>
    <source>
        <strain evidence="3 4">NRRL62584</strain>
    </source>
</reference>
<dbReference type="EMBL" id="NKCI01000061">
    <property type="protein sequence ID" value="RSL60036.1"/>
    <property type="molecule type" value="Genomic_DNA"/>
</dbReference>
<accession>A0A428Q421</accession>
<feature type="chain" id="PRO_5019248616" description="Secreted protein" evidence="2">
    <location>
        <begin position="28"/>
        <end position="79"/>
    </location>
</feature>
<dbReference type="AlphaFoldDB" id="A0A428Q421"/>
<comment type="caution">
    <text evidence="3">The sequence shown here is derived from an EMBL/GenBank/DDBJ whole genome shotgun (WGS) entry which is preliminary data.</text>
</comment>
<keyword evidence="4" id="KW-1185">Reference proteome</keyword>